<comment type="caution">
    <text evidence="5">The sequence shown here is derived from an EMBL/GenBank/DDBJ whole genome shotgun (WGS) entry which is preliminary data.</text>
</comment>
<dbReference type="InterPro" id="IPR029058">
    <property type="entry name" value="AB_hydrolase_fold"/>
</dbReference>
<dbReference type="EMBL" id="JAGMWT010000015">
    <property type="protein sequence ID" value="KAH7116202.1"/>
    <property type="molecule type" value="Genomic_DNA"/>
</dbReference>
<keyword evidence="6" id="KW-1185">Reference proteome</keyword>
<evidence type="ECO:0000256" key="1">
    <source>
        <dbReference type="ARBA" id="ARBA00010088"/>
    </source>
</evidence>
<dbReference type="InterPro" id="IPR010497">
    <property type="entry name" value="Epoxide_hydro_N"/>
</dbReference>
<accession>A0A9P9DC16</accession>
<keyword evidence="2 5" id="KW-0378">Hydrolase</keyword>
<evidence type="ECO:0000256" key="3">
    <source>
        <dbReference type="PIRSR" id="PIRSR001112-1"/>
    </source>
</evidence>
<sequence length="407" mass="46435">MTTSSQIPFSDVPADAEQQPMPFKLHIEEEKLNDLKALLHLSPVARETFENLQEDGKFGVSRKWMLATKRFWENEFNWRREEDHINSFPNFKTQITDDDGTKFDIHFVALFSKKKDAIPISFFHGWPGSFLEFLPMMGLLREKFTPENLPYHIIAPSLPGYTLSSQPPLHKDWRVEDSARIMQKLLLSLGFGATGYVAQGGDIGSMIARTLAVTYPECKAMHLNFVFMLTPPGPEVTEDEITAQEKKGLERMKEFNATGNAYGRMHGTRPATIGHVLSSSPLALLAWVGEKFLAWSDPSTTPSISTILADVTLYWLTESFPSSIYTYRQDFTSRSEHYFHGQAKLYLDKPFGYSYFPFELMPMPKAWVERTGKLVYFKAHEKGGHFAALERADALWDDVEGLVKRLK</sequence>
<dbReference type="Proteomes" id="UP000700596">
    <property type="component" value="Unassembled WGS sequence"/>
</dbReference>
<evidence type="ECO:0000313" key="6">
    <source>
        <dbReference type="Proteomes" id="UP000700596"/>
    </source>
</evidence>
<protein>
    <submittedName>
        <fullName evidence="5">Epoxide hydrolase 1</fullName>
    </submittedName>
</protein>
<feature type="active site" description="Nucleophile" evidence="3">
    <location>
        <position position="202"/>
    </location>
</feature>
<comment type="similarity">
    <text evidence="1">Belongs to the peptidase S33 family.</text>
</comment>
<dbReference type="PANTHER" id="PTHR21661:SF39">
    <property type="entry name" value="HYDROLASE, PUTATIVE (AFU_ORTHOLOGUE AFUA_3G08960)-RELATED"/>
    <property type="match status" value="1"/>
</dbReference>
<proteinExistence type="inferred from homology"/>
<dbReference type="InterPro" id="IPR016292">
    <property type="entry name" value="Epoxide_hydrolase"/>
</dbReference>
<dbReference type="SUPFAM" id="SSF53474">
    <property type="entry name" value="alpha/beta-Hydrolases"/>
    <property type="match status" value="1"/>
</dbReference>
<evidence type="ECO:0000259" key="4">
    <source>
        <dbReference type="Pfam" id="PF06441"/>
    </source>
</evidence>
<dbReference type="GO" id="GO:0004301">
    <property type="term" value="F:epoxide hydrolase activity"/>
    <property type="evidence" value="ECO:0007669"/>
    <property type="project" value="TreeGrafter"/>
</dbReference>
<evidence type="ECO:0000313" key="5">
    <source>
        <dbReference type="EMBL" id="KAH7116202.1"/>
    </source>
</evidence>
<dbReference type="Pfam" id="PF06441">
    <property type="entry name" value="EHN"/>
    <property type="match status" value="1"/>
</dbReference>
<dbReference type="PANTHER" id="PTHR21661">
    <property type="entry name" value="EPOXIDE HYDROLASE 1-RELATED"/>
    <property type="match status" value="1"/>
</dbReference>
<name>A0A9P9DC16_9PLEO</name>
<dbReference type="PIRSF" id="PIRSF001112">
    <property type="entry name" value="Epoxide_hydrolase"/>
    <property type="match status" value="1"/>
</dbReference>
<dbReference type="Gene3D" id="3.40.50.1820">
    <property type="entry name" value="alpha/beta hydrolase"/>
    <property type="match status" value="1"/>
</dbReference>
<dbReference type="AlphaFoldDB" id="A0A9P9DC16"/>
<dbReference type="GO" id="GO:0097176">
    <property type="term" value="P:epoxide metabolic process"/>
    <property type="evidence" value="ECO:0007669"/>
    <property type="project" value="TreeGrafter"/>
</dbReference>
<gene>
    <name evidence="5" type="ORF">B0J11DRAFT_470413</name>
</gene>
<organism evidence="5 6">
    <name type="scientific">Dendryphion nanum</name>
    <dbReference type="NCBI Taxonomy" id="256645"/>
    <lineage>
        <taxon>Eukaryota</taxon>
        <taxon>Fungi</taxon>
        <taxon>Dikarya</taxon>
        <taxon>Ascomycota</taxon>
        <taxon>Pezizomycotina</taxon>
        <taxon>Dothideomycetes</taxon>
        <taxon>Pleosporomycetidae</taxon>
        <taxon>Pleosporales</taxon>
        <taxon>Torulaceae</taxon>
        <taxon>Dendryphion</taxon>
    </lineage>
</organism>
<dbReference type="OrthoDB" id="7130006at2759"/>
<reference evidence="5" key="1">
    <citation type="journal article" date="2021" name="Nat. Commun.">
        <title>Genetic determinants of endophytism in the Arabidopsis root mycobiome.</title>
        <authorList>
            <person name="Mesny F."/>
            <person name="Miyauchi S."/>
            <person name="Thiergart T."/>
            <person name="Pickel B."/>
            <person name="Atanasova L."/>
            <person name="Karlsson M."/>
            <person name="Huettel B."/>
            <person name="Barry K.W."/>
            <person name="Haridas S."/>
            <person name="Chen C."/>
            <person name="Bauer D."/>
            <person name="Andreopoulos W."/>
            <person name="Pangilinan J."/>
            <person name="LaButti K."/>
            <person name="Riley R."/>
            <person name="Lipzen A."/>
            <person name="Clum A."/>
            <person name="Drula E."/>
            <person name="Henrissat B."/>
            <person name="Kohler A."/>
            <person name="Grigoriev I.V."/>
            <person name="Martin F.M."/>
            <person name="Hacquard S."/>
        </authorList>
    </citation>
    <scope>NUCLEOTIDE SEQUENCE</scope>
    <source>
        <strain evidence="5">MPI-CAGE-CH-0243</strain>
    </source>
</reference>
<feature type="active site" description="Proton acceptor" evidence="3">
    <location>
        <position position="385"/>
    </location>
</feature>
<evidence type="ECO:0000256" key="2">
    <source>
        <dbReference type="ARBA" id="ARBA00022801"/>
    </source>
</evidence>
<dbReference type="PRINTS" id="PR00412">
    <property type="entry name" value="EPOXHYDRLASE"/>
</dbReference>
<dbReference type="InterPro" id="IPR000639">
    <property type="entry name" value="Epox_hydrolase-like"/>
</dbReference>
<feature type="active site" description="Proton donor" evidence="3">
    <location>
        <position position="327"/>
    </location>
</feature>
<feature type="domain" description="Epoxide hydrolase N-terminal" evidence="4">
    <location>
        <begin position="21"/>
        <end position="133"/>
    </location>
</feature>